<dbReference type="InterPro" id="IPR037185">
    <property type="entry name" value="EmrE-like"/>
</dbReference>
<feature type="transmembrane region" description="Helical" evidence="5">
    <location>
        <begin position="140"/>
        <end position="160"/>
    </location>
</feature>
<keyword evidence="3 5" id="KW-1133">Transmembrane helix</keyword>
<dbReference type="PANTHER" id="PTHR32322:SF9">
    <property type="entry name" value="AMINO-ACID METABOLITE EFFLUX PUMP-RELATED"/>
    <property type="match status" value="1"/>
</dbReference>
<evidence type="ECO:0000313" key="7">
    <source>
        <dbReference type="EMBL" id="GLR69619.1"/>
    </source>
</evidence>
<feature type="domain" description="EamA" evidence="6">
    <location>
        <begin position="142"/>
        <end position="280"/>
    </location>
</feature>
<keyword evidence="2 5" id="KW-0812">Transmembrane</keyword>
<protein>
    <submittedName>
        <fullName evidence="7">Membrane protein</fullName>
    </submittedName>
</protein>
<dbReference type="RefSeq" id="WP_284215941.1">
    <property type="nucleotide sequence ID" value="NZ_BSOT01000005.1"/>
</dbReference>
<feature type="transmembrane region" description="Helical" evidence="5">
    <location>
        <begin position="167"/>
        <end position="187"/>
    </location>
</feature>
<keyword evidence="8" id="KW-1185">Reference proteome</keyword>
<dbReference type="Proteomes" id="UP001156601">
    <property type="component" value="Unassembled WGS sequence"/>
</dbReference>
<dbReference type="InterPro" id="IPR000620">
    <property type="entry name" value="EamA_dom"/>
</dbReference>
<comment type="subcellular location">
    <subcellularLocation>
        <location evidence="1">Membrane</location>
        <topology evidence="1">Multi-pass membrane protein</topology>
    </subcellularLocation>
</comment>
<reference evidence="7" key="2">
    <citation type="submission" date="2023-01" db="EMBL/GenBank/DDBJ databases">
        <title>Draft genome sequence of Agaribacter marinus strain NBRC 110023.</title>
        <authorList>
            <person name="Sun Q."/>
            <person name="Mori K."/>
        </authorList>
    </citation>
    <scope>NUCLEOTIDE SEQUENCE</scope>
    <source>
        <strain evidence="7">NBRC 110023</strain>
    </source>
</reference>
<feature type="transmembrane region" description="Helical" evidence="5">
    <location>
        <begin position="207"/>
        <end position="226"/>
    </location>
</feature>
<organism evidence="7 8">
    <name type="scientific">Agaribacter marinus</name>
    <dbReference type="NCBI Taxonomy" id="1431249"/>
    <lineage>
        <taxon>Bacteria</taxon>
        <taxon>Pseudomonadati</taxon>
        <taxon>Pseudomonadota</taxon>
        <taxon>Gammaproteobacteria</taxon>
        <taxon>Alteromonadales</taxon>
        <taxon>Alteromonadaceae</taxon>
        <taxon>Agaribacter</taxon>
    </lineage>
</organism>
<evidence type="ECO:0000313" key="8">
    <source>
        <dbReference type="Proteomes" id="UP001156601"/>
    </source>
</evidence>
<evidence type="ECO:0000256" key="2">
    <source>
        <dbReference type="ARBA" id="ARBA00022692"/>
    </source>
</evidence>
<sequence length="304" mass="33700">MHKRDILLGIAVMVIWGFNFSVIKLGADQVNPILLTAMRFAFAIVPAVFFIAKPKVKWRYILSYGLCFGVGVWGMMTWSITVGVSAGMAGLLLQLNIVATLFLAWFFLKENISWQKLVGAGLAIIGLAISLSLQDGSAPIEGLLFIMVAAFSWGLMSLIIKQSGTTQVFAFSVWGMLFAPFALILLAVSVYGVEVFVSLPTQMNREVWFSVLFQAYPTTLLGYWVWNKLLVKYPISQVAPLTMLVPVFGLLGSVIFYQEQISIEKIAAAFFILSGLMLSLINAEKLGVSILFFKKMKQRIWPSV</sequence>
<proteinExistence type="predicted"/>
<evidence type="ECO:0000256" key="4">
    <source>
        <dbReference type="ARBA" id="ARBA00023136"/>
    </source>
</evidence>
<evidence type="ECO:0000256" key="1">
    <source>
        <dbReference type="ARBA" id="ARBA00004141"/>
    </source>
</evidence>
<dbReference type="GO" id="GO:0016020">
    <property type="term" value="C:membrane"/>
    <property type="evidence" value="ECO:0007669"/>
    <property type="project" value="UniProtKB-SubCell"/>
</dbReference>
<name>A0AA37WIP7_9ALTE</name>
<keyword evidence="4 5" id="KW-0472">Membrane</keyword>
<reference evidence="7" key="1">
    <citation type="journal article" date="2014" name="Int. J. Syst. Evol. Microbiol.">
        <title>Complete genome sequence of Corynebacterium casei LMG S-19264T (=DSM 44701T), isolated from a smear-ripened cheese.</title>
        <authorList>
            <consortium name="US DOE Joint Genome Institute (JGI-PGF)"/>
            <person name="Walter F."/>
            <person name="Albersmeier A."/>
            <person name="Kalinowski J."/>
            <person name="Ruckert C."/>
        </authorList>
    </citation>
    <scope>NUCLEOTIDE SEQUENCE</scope>
    <source>
        <strain evidence="7">NBRC 110023</strain>
    </source>
</reference>
<feature type="domain" description="EamA" evidence="6">
    <location>
        <begin position="6"/>
        <end position="130"/>
    </location>
</feature>
<feature type="transmembrane region" description="Helical" evidence="5">
    <location>
        <begin position="117"/>
        <end position="134"/>
    </location>
</feature>
<evidence type="ECO:0000256" key="5">
    <source>
        <dbReference type="SAM" id="Phobius"/>
    </source>
</evidence>
<gene>
    <name evidence="7" type="ORF">GCM10007852_05270</name>
</gene>
<feature type="transmembrane region" description="Helical" evidence="5">
    <location>
        <begin position="269"/>
        <end position="293"/>
    </location>
</feature>
<comment type="caution">
    <text evidence="7">The sequence shown here is derived from an EMBL/GenBank/DDBJ whole genome shotgun (WGS) entry which is preliminary data.</text>
</comment>
<dbReference type="SUPFAM" id="SSF103481">
    <property type="entry name" value="Multidrug resistance efflux transporter EmrE"/>
    <property type="match status" value="2"/>
</dbReference>
<feature type="transmembrane region" description="Helical" evidence="5">
    <location>
        <begin position="33"/>
        <end position="52"/>
    </location>
</feature>
<feature type="transmembrane region" description="Helical" evidence="5">
    <location>
        <begin position="61"/>
        <end position="80"/>
    </location>
</feature>
<dbReference type="InterPro" id="IPR050638">
    <property type="entry name" value="AA-Vitamin_Transporters"/>
</dbReference>
<dbReference type="EMBL" id="BSOT01000005">
    <property type="protein sequence ID" value="GLR69619.1"/>
    <property type="molecule type" value="Genomic_DNA"/>
</dbReference>
<feature type="transmembrane region" description="Helical" evidence="5">
    <location>
        <begin position="238"/>
        <end position="257"/>
    </location>
</feature>
<evidence type="ECO:0000259" key="6">
    <source>
        <dbReference type="Pfam" id="PF00892"/>
    </source>
</evidence>
<accession>A0AA37WIP7</accession>
<feature type="transmembrane region" description="Helical" evidence="5">
    <location>
        <begin position="86"/>
        <end position="108"/>
    </location>
</feature>
<dbReference type="AlphaFoldDB" id="A0AA37WIP7"/>
<feature type="transmembrane region" description="Helical" evidence="5">
    <location>
        <begin position="7"/>
        <end position="27"/>
    </location>
</feature>
<evidence type="ECO:0000256" key="3">
    <source>
        <dbReference type="ARBA" id="ARBA00022989"/>
    </source>
</evidence>
<dbReference type="Pfam" id="PF00892">
    <property type="entry name" value="EamA"/>
    <property type="match status" value="2"/>
</dbReference>
<dbReference type="PANTHER" id="PTHR32322">
    <property type="entry name" value="INNER MEMBRANE TRANSPORTER"/>
    <property type="match status" value="1"/>
</dbReference>